<dbReference type="InterPro" id="IPR006059">
    <property type="entry name" value="SBP"/>
</dbReference>
<accession>A0A1X7I550</accession>
<dbReference type="PROSITE" id="PS51257">
    <property type="entry name" value="PROKAR_LIPOPROTEIN"/>
    <property type="match status" value="1"/>
</dbReference>
<keyword evidence="4" id="KW-1185">Reference proteome</keyword>
<dbReference type="PANTHER" id="PTHR43649:SF12">
    <property type="entry name" value="DIACETYLCHITOBIOSE BINDING PROTEIN DASA"/>
    <property type="match status" value="1"/>
</dbReference>
<evidence type="ECO:0000313" key="4">
    <source>
        <dbReference type="Proteomes" id="UP000193834"/>
    </source>
</evidence>
<evidence type="ECO:0000256" key="2">
    <source>
        <dbReference type="SAM" id="SignalP"/>
    </source>
</evidence>
<dbReference type="PANTHER" id="PTHR43649">
    <property type="entry name" value="ARABINOSE-BINDING PROTEIN-RELATED"/>
    <property type="match status" value="1"/>
</dbReference>
<dbReference type="Gene3D" id="3.40.190.10">
    <property type="entry name" value="Periplasmic binding protein-like II"/>
    <property type="match status" value="1"/>
</dbReference>
<dbReference type="SUPFAM" id="SSF53850">
    <property type="entry name" value="Periplasmic binding protein-like II"/>
    <property type="match status" value="1"/>
</dbReference>
<protein>
    <submittedName>
        <fullName evidence="3">Multiple sugar transport system substrate-binding protein</fullName>
    </submittedName>
</protein>
<dbReference type="AlphaFoldDB" id="A0A1X7I550"/>
<name>A0A1X7I550_9BACL</name>
<keyword evidence="2" id="KW-0732">Signal</keyword>
<keyword evidence="3" id="KW-0813">Transport</keyword>
<dbReference type="Pfam" id="PF01547">
    <property type="entry name" value="SBP_bac_1"/>
    <property type="match status" value="1"/>
</dbReference>
<feature type="region of interest" description="Disordered" evidence="1">
    <location>
        <begin position="26"/>
        <end position="56"/>
    </location>
</feature>
<keyword evidence="3" id="KW-0762">Sugar transport</keyword>
<organism evidence="3 4">
    <name type="scientific">Paenibacillus aquistagni</name>
    <dbReference type="NCBI Taxonomy" id="1852522"/>
    <lineage>
        <taxon>Bacteria</taxon>
        <taxon>Bacillati</taxon>
        <taxon>Bacillota</taxon>
        <taxon>Bacilli</taxon>
        <taxon>Bacillales</taxon>
        <taxon>Paenibacillaceae</taxon>
        <taxon>Paenibacillus</taxon>
    </lineage>
</organism>
<gene>
    <name evidence="3" type="ORF">SAMN06295960_0129</name>
</gene>
<reference evidence="3 4" key="1">
    <citation type="submission" date="2017-04" db="EMBL/GenBank/DDBJ databases">
        <authorList>
            <person name="Afonso C.L."/>
            <person name="Miller P.J."/>
            <person name="Scott M.A."/>
            <person name="Spackman E."/>
            <person name="Goraichik I."/>
            <person name="Dimitrov K.M."/>
            <person name="Suarez D.L."/>
            <person name="Swayne D.E."/>
        </authorList>
    </citation>
    <scope>NUCLEOTIDE SEQUENCE [LARGE SCALE GENOMIC DNA]</scope>
    <source>
        <strain evidence="3 4">11</strain>
    </source>
</reference>
<evidence type="ECO:0000256" key="1">
    <source>
        <dbReference type="SAM" id="MobiDB-lite"/>
    </source>
</evidence>
<dbReference type="Proteomes" id="UP000193834">
    <property type="component" value="Unassembled WGS sequence"/>
</dbReference>
<dbReference type="STRING" id="1852522.SAMN06295960_0129"/>
<feature type="signal peptide" evidence="2">
    <location>
        <begin position="1"/>
        <end position="20"/>
    </location>
</feature>
<evidence type="ECO:0000313" key="3">
    <source>
        <dbReference type="EMBL" id="SMG09378.1"/>
    </source>
</evidence>
<sequence length="466" mass="52465">MKRSLSVFLMVCMVFMMVLAGCSSNAPDPVSEQTQAADQTDQKKVANEEGQEQETVQADKTTAVAYNGDPVTLKFIIAVDEETFNNQYRNHVEQKFPNIKLELVDAVLDRTGLQELNARGETPDMYVMHEGYEVFEELDMLEPLDPYIEQSNYDLSVFQDGAIDILRALDPAGTGQLYGFPYQSSQKALFYNKDIFDKFGVDYPTDGMTWDEIIEIAMQLTNEREGIKYKGLSFGYYSHAFSQLGVNGTDPKSGEVQFTKDPTFTQYFDLLDRYRAIPGMIDTSGYKYSFSNEQNLAMYVGQVQHLPLNARVEGLDFDMVTVPAWPNHPGVGPTAPPGAISINKHSKNKEAAWAVMAFLSSPEGQITLSRAGGPPIVKDEQVISSYAADIIEDSGREFNVTPIFNQKLAKVDQFSPFGPLITFHYDDYMNQKSKDFVKMQEKDVATFLREMEEEYVAIVKEKQAKQ</sequence>
<dbReference type="InterPro" id="IPR050490">
    <property type="entry name" value="Bact_solute-bd_prot1"/>
</dbReference>
<dbReference type="EMBL" id="FXAZ01000001">
    <property type="protein sequence ID" value="SMG09378.1"/>
    <property type="molecule type" value="Genomic_DNA"/>
</dbReference>
<dbReference type="RefSeq" id="WP_244903256.1">
    <property type="nucleotide sequence ID" value="NZ_FXAZ01000001.1"/>
</dbReference>
<feature type="compositionally biased region" description="Polar residues" evidence="1">
    <location>
        <begin position="26"/>
        <end position="39"/>
    </location>
</feature>
<feature type="chain" id="PRO_5038829449" evidence="2">
    <location>
        <begin position="21"/>
        <end position="466"/>
    </location>
</feature>
<proteinExistence type="predicted"/>